<dbReference type="Proteomes" id="UP000004200">
    <property type="component" value="Unassembled WGS sequence"/>
</dbReference>
<keyword evidence="1" id="KW-1133">Transmembrane helix</keyword>
<keyword evidence="3" id="KW-1185">Reference proteome</keyword>
<dbReference type="eggNOG" id="ENOG5032ZM7">
    <property type="taxonomic scope" value="Bacteria"/>
</dbReference>
<name>G2E652_9GAMM</name>
<evidence type="ECO:0000256" key="1">
    <source>
        <dbReference type="SAM" id="Phobius"/>
    </source>
</evidence>
<organism evidence="2 3">
    <name type="scientific">Thiorhodococcus drewsii AZ1</name>
    <dbReference type="NCBI Taxonomy" id="765913"/>
    <lineage>
        <taxon>Bacteria</taxon>
        <taxon>Pseudomonadati</taxon>
        <taxon>Pseudomonadota</taxon>
        <taxon>Gammaproteobacteria</taxon>
        <taxon>Chromatiales</taxon>
        <taxon>Chromatiaceae</taxon>
        <taxon>Thiorhodococcus</taxon>
    </lineage>
</organism>
<dbReference type="RefSeq" id="WP_007042478.1">
    <property type="nucleotide sequence ID" value="NZ_AFWT01000037.1"/>
</dbReference>
<dbReference type="OrthoDB" id="9800130at2"/>
<dbReference type="EMBL" id="AFWT01000037">
    <property type="protein sequence ID" value="EGV28469.1"/>
    <property type="molecule type" value="Genomic_DNA"/>
</dbReference>
<sequence>MIDTFTAWALIHQAKILWMAGLSVVLCLASLASLPFIVARIPEDYFCDREHRRSRLKRVHPLIHYGVLTFKNLLGWILVLAGIAMLVLPGQGLLTIIMGIILSDFPGKFALERRLASNPRILGGINWLRRKGGSSPLIAPDGGLRKPCAREKT</sequence>
<dbReference type="STRING" id="765913.ThidrDRAFT_3765"/>
<keyword evidence="1" id="KW-0812">Transmembrane</keyword>
<proteinExistence type="predicted"/>
<accession>G2E652</accession>
<dbReference type="PATRIC" id="fig|765913.3.peg.3834"/>
<protein>
    <recommendedName>
        <fullName evidence="4">Transmembrane protein (PGPGW)</fullName>
    </recommendedName>
</protein>
<dbReference type="AlphaFoldDB" id="G2E652"/>
<keyword evidence="1" id="KW-0472">Membrane</keyword>
<feature type="transmembrane region" description="Helical" evidence="1">
    <location>
        <begin position="16"/>
        <end position="41"/>
    </location>
</feature>
<evidence type="ECO:0000313" key="2">
    <source>
        <dbReference type="EMBL" id="EGV28469.1"/>
    </source>
</evidence>
<comment type="caution">
    <text evidence="2">The sequence shown here is derived from an EMBL/GenBank/DDBJ whole genome shotgun (WGS) entry which is preliminary data.</text>
</comment>
<dbReference type="InterPro" id="IPR019099">
    <property type="entry name" value="Uncharacterised_PGPGW_TM"/>
</dbReference>
<gene>
    <name evidence="2" type="ORF">ThidrDRAFT_3765</name>
</gene>
<reference evidence="2 3" key="1">
    <citation type="submission" date="2011-06" db="EMBL/GenBank/DDBJ databases">
        <title>The draft genome of Thiorhodococcus drewsii AZ1.</title>
        <authorList>
            <consortium name="US DOE Joint Genome Institute (JGI-PGF)"/>
            <person name="Lucas S."/>
            <person name="Han J."/>
            <person name="Lapidus A."/>
            <person name="Cheng J.-F."/>
            <person name="Goodwin L."/>
            <person name="Pitluck S."/>
            <person name="Peters L."/>
            <person name="Land M.L."/>
            <person name="Hauser L."/>
            <person name="Vogl K."/>
            <person name="Liu Z."/>
            <person name="Imhoff J."/>
            <person name="Thiel V."/>
            <person name="Frigaard N.-U."/>
            <person name="Bryant D.A."/>
            <person name="Woyke T.J."/>
        </authorList>
    </citation>
    <scope>NUCLEOTIDE SEQUENCE [LARGE SCALE GENOMIC DNA]</scope>
    <source>
        <strain evidence="2 3">AZ1</strain>
    </source>
</reference>
<dbReference type="Pfam" id="PF09656">
    <property type="entry name" value="PGPGW"/>
    <property type="match status" value="1"/>
</dbReference>
<evidence type="ECO:0008006" key="4">
    <source>
        <dbReference type="Google" id="ProtNLM"/>
    </source>
</evidence>
<evidence type="ECO:0000313" key="3">
    <source>
        <dbReference type="Proteomes" id="UP000004200"/>
    </source>
</evidence>
<feature type="transmembrane region" description="Helical" evidence="1">
    <location>
        <begin position="62"/>
        <end position="87"/>
    </location>
</feature>